<evidence type="ECO:0000256" key="7">
    <source>
        <dbReference type="SAM" id="MobiDB-lite"/>
    </source>
</evidence>
<feature type="region of interest" description="Disordered" evidence="7">
    <location>
        <begin position="308"/>
        <end position="332"/>
    </location>
</feature>
<feature type="domain" description="Mechanosensitive ion channel transmembrane helices 2/3" evidence="11">
    <location>
        <begin position="117"/>
        <end position="157"/>
    </location>
</feature>
<dbReference type="Gene3D" id="3.30.70.100">
    <property type="match status" value="1"/>
</dbReference>
<dbReference type="Pfam" id="PF21088">
    <property type="entry name" value="MS_channel_1st"/>
    <property type="match status" value="1"/>
</dbReference>
<evidence type="ECO:0000313" key="13">
    <source>
        <dbReference type="Proteomes" id="UP001500979"/>
    </source>
</evidence>
<evidence type="ECO:0000256" key="2">
    <source>
        <dbReference type="ARBA" id="ARBA00008017"/>
    </source>
</evidence>
<dbReference type="PANTHER" id="PTHR30460:SF0">
    <property type="entry name" value="MODERATE CONDUCTANCE MECHANOSENSITIVE CHANNEL YBIO"/>
    <property type="match status" value="1"/>
</dbReference>
<dbReference type="InterPro" id="IPR049142">
    <property type="entry name" value="MS_channel_1st"/>
</dbReference>
<dbReference type="SUPFAM" id="SSF50182">
    <property type="entry name" value="Sm-like ribonucleoproteins"/>
    <property type="match status" value="1"/>
</dbReference>
<dbReference type="InterPro" id="IPR011014">
    <property type="entry name" value="MscS_channel_TM-2"/>
</dbReference>
<dbReference type="Pfam" id="PF00924">
    <property type="entry name" value="MS_channel_2nd"/>
    <property type="match status" value="1"/>
</dbReference>
<evidence type="ECO:0000259" key="11">
    <source>
        <dbReference type="Pfam" id="PF21088"/>
    </source>
</evidence>
<accession>A0ABN3VLH6</accession>
<dbReference type="InterPro" id="IPR023408">
    <property type="entry name" value="MscS_beta-dom_sf"/>
</dbReference>
<comment type="caution">
    <text evidence="12">The sequence shown here is derived from an EMBL/GenBank/DDBJ whole genome shotgun (WGS) entry which is preliminary data.</text>
</comment>
<reference evidence="12 13" key="1">
    <citation type="journal article" date="2019" name="Int. J. Syst. Evol. Microbiol.">
        <title>The Global Catalogue of Microorganisms (GCM) 10K type strain sequencing project: providing services to taxonomists for standard genome sequencing and annotation.</title>
        <authorList>
            <consortium name="The Broad Institute Genomics Platform"/>
            <consortium name="The Broad Institute Genome Sequencing Center for Infectious Disease"/>
            <person name="Wu L."/>
            <person name="Ma J."/>
        </authorList>
    </citation>
    <scope>NUCLEOTIDE SEQUENCE [LARGE SCALE GENOMIC DNA]</scope>
    <source>
        <strain evidence="12 13">JCM 9383</strain>
    </source>
</reference>
<dbReference type="Gene3D" id="1.10.287.1260">
    <property type="match status" value="1"/>
</dbReference>
<feature type="transmembrane region" description="Helical" evidence="8">
    <location>
        <begin position="141"/>
        <end position="160"/>
    </location>
</feature>
<keyword evidence="5 8" id="KW-1133">Transmembrane helix</keyword>
<dbReference type="InterPro" id="IPR045276">
    <property type="entry name" value="YbiO_bact"/>
</dbReference>
<dbReference type="InterPro" id="IPR006685">
    <property type="entry name" value="MscS_channel_2nd"/>
</dbReference>
<evidence type="ECO:0000256" key="4">
    <source>
        <dbReference type="ARBA" id="ARBA00022692"/>
    </source>
</evidence>
<sequence length="332" mass="36218">METPEPMIPALLTPPPCVQEAGSWCKTVNDLTGNQWLAGYAELLIAKPLNIAIILVVAFAARWFVHRTINKLTQGDGKTPKLLQPLKERRSDTLTAELMSERRKQRARTIGSVLKSIASFLIFGIATMYVLKVFNVELGPVLASAGVLGVAVAFGAQNLVRDFLSGMFMMVEDQYGVGDVVDLGEATGTVEAVGLRVTTLRDINGTVWYVRNGEILRVGNSSQGFAVAVVDFPVSHNSDVEKAIEVATKVATDAAGREPLSQDVLEPPEMLGVDQITSDTITLRLTTKVRPGKQWSVQRRLRAEIKRAYDDEEIHPPYPNGRPVLPTSPSQA</sequence>
<dbReference type="InterPro" id="IPR010920">
    <property type="entry name" value="LSM_dom_sf"/>
</dbReference>
<name>A0ABN3VLH6_9PSEU</name>
<evidence type="ECO:0000313" key="12">
    <source>
        <dbReference type="EMBL" id="GAA2817025.1"/>
    </source>
</evidence>
<evidence type="ECO:0000256" key="3">
    <source>
        <dbReference type="ARBA" id="ARBA00022475"/>
    </source>
</evidence>
<keyword evidence="3" id="KW-1003">Cell membrane</keyword>
<dbReference type="EMBL" id="BAAAUX010000031">
    <property type="protein sequence ID" value="GAA2817025.1"/>
    <property type="molecule type" value="Genomic_DNA"/>
</dbReference>
<proteinExistence type="inferred from homology"/>
<dbReference type="InterPro" id="IPR011066">
    <property type="entry name" value="MscS_channel_C_sf"/>
</dbReference>
<feature type="domain" description="Mechanosensitive ion channel MscS C-terminal" evidence="10">
    <location>
        <begin position="229"/>
        <end position="315"/>
    </location>
</feature>
<dbReference type="PANTHER" id="PTHR30460">
    <property type="entry name" value="MODERATE CONDUCTANCE MECHANOSENSITIVE CHANNEL YBIO"/>
    <property type="match status" value="1"/>
</dbReference>
<dbReference type="InterPro" id="IPR049278">
    <property type="entry name" value="MS_channel_C"/>
</dbReference>
<feature type="domain" description="Mechanosensitive ion channel MscS" evidence="9">
    <location>
        <begin position="158"/>
        <end position="221"/>
    </location>
</feature>
<protein>
    <submittedName>
        <fullName evidence="12">Mechanosensitive ion channel</fullName>
    </submittedName>
</protein>
<feature type="transmembrane region" description="Helical" evidence="8">
    <location>
        <begin position="44"/>
        <end position="65"/>
    </location>
</feature>
<dbReference type="SUPFAM" id="SSF82689">
    <property type="entry name" value="Mechanosensitive channel protein MscS (YggB), C-terminal domain"/>
    <property type="match status" value="1"/>
</dbReference>
<keyword evidence="4 8" id="KW-0812">Transmembrane</keyword>
<comment type="similarity">
    <text evidence="2">Belongs to the MscS (TC 1.A.23) family.</text>
</comment>
<evidence type="ECO:0000256" key="5">
    <source>
        <dbReference type="ARBA" id="ARBA00022989"/>
    </source>
</evidence>
<dbReference type="Gene3D" id="2.30.30.60">
    <property type="match status" value="1"/>
</dbReference>
<dbReference type="Pfam" id="PF21082">
    <property type="entry name" value="MS_channel_3rd"/>
    <property type="match status" value="1"/>
</dbReference>
<evidence type="ECO:0000256" key="6">
    <source>
        <dbReference type="ARBA" id="ARBA00023136"/>
    </source>
</evidence>
<organism evidence="12 13">
    <name type="scientific">Saccharopolyspora taberi</name>
    <dbReference type="NCBI Taxonomy" id="60895"/>
    <lineage>
        <taxon>Bacteria</taxon>
        <taxon>Bacillati</taxon>
        <taxon>Actinomycetota</taxon>
        <taxon>Actinomycetes</taxon>
        <taxon>Pseudonocardiales</taxon>
        <taxon>Pseudonocardiaceae</taxon>
        <taxon>Saccharopolyspora</taxon>
    </lineage>
</organism>
<dbReference type="Proteomes" id="UP001500979">
    <property type="component" value="Unassembled WGS sequence"/>
</dbReference>
<evidence type="ECO:0000256" key="1">
    <source>
        <dbReference type="ARBA" id="ARBA00004651"/>
    </source>
</evidence>
<evidence type="ECO:0000259" key="10">
    <source>
        <dbReference type="Pfam" id="PF21082"/>
    </source>
</evidence>
<feature type="transmembrane region" description="Helical" evidence="8">
    <location>
        <begin position="109"/>
        <end position="129"/>
    </location>
</feature>
<evidence type="ECO:0000259" key="9">
    <source>
        <dbReference type="Pfam" id="PF00924"/>
    </source>
</evidence>
<gene>
    <name evidence="12" type="ORF">GCM10010470_60580</name>
</gene>
<comment type="subcellular location">
    <subcellularLocation>
        <location evidence="1">Cell membrane</location>
        <topology evidence="1">Multi-pass membrane protein</topology>
    </subcellularLocation>
</comment>
<evidence type="ECO:0000256" key="8">
    <source>
        <dbReference type="SAM" id="Phobius"/>
    </source>
</evidence>
<dbReference type="SUPFAM" id="SSF82861">
    <property type="entry name" value="Mechanosensitive channel protein MscS (YggB), transmembrane region"/>
    <property type="match status" value="1"/>
</dbReference>
<keyword evidence="13" id="KW-1185">Reference proteome</keyword>
<keyword evidence="6 8" id="KW-0472">Membrane</keyword>